<gene>
    <name evidence="1" type="ordered locus">SBI_00007</name>
</gene>
<dbReference type="HOGENOM" id="CLU_1320267_0_0_11"/>
<organism evidence="1 2">
    <name type="scientific">Streptomyces bingchenggensis (strain BCW-1)</name>
    <dbReference type="NCBI Taxonomy" id="749414"/>
    <lineage>
        <taxon>Bacteria</taxon>
        <taxon>Bacillati</taxon>
        <taxon>Actinomycetota</taxon>
        <taxon>Actinomycetes</taxon>
        <taxon>Kitasatosporales</taxon>
        <taxon>Streptomycetaceae</taxon>
        <taxon>Streptomyces</taxon>
    </lineage>
</organism>
<dbReference type="RefSeq" id="WP_014172607.1">
    <property type="nucleotide sequence ID" value="NC_016582.1"/>
</dbReference>
<protein>
    <submittedName>
        <fullName evidence="1">Uncharacterized protein</fullName>
    </submittedName>
</protein>
<dbReference type="KEGG" id="sbh:SBI_00007"/>
<accession>D7BSV1</accession>
<dbReference type="AlphaFoldDB" id="D7BSV1"/>
<reference evidence="1 2" key="1">
    <citation type="journal article" date="2010" name="J. Bacteriol.">
        <title>Genome sequence of the milbemycin-producing bacterium Streptomyces bingchenggensis.</title>
        <authorList>
            <person name="Wang X.J."/>
            <person name="Yan Y.J."/>
            <person name="Zhang B."/>
            <person name="An J."/>
            <person name="Wang J.J."/>
            <person name="Tian J."/>
            <person name="Jiang L."/>
            <person name="Chen Y.H."/>
            <person name="Huang S.X."/>
            <person name="Yin M."/>
            <person name="Zhang J."/>
            <person name="Gao A.L."/>
            <person name="Liu C.X."/>
            <person name="Zhu Z.X."/>
            <person name="Xiang W.S."/>
        </authorList>
    </citation>
    <scope>NUCLEOTIDE SEQUENCE [LARGE SCALE GENOMIC DNA]</scope>
    <source>
        <strain evidence="1 2">BCW-1</strain>
    </source>
</reference>
<keyword evidence="2" id="KW-1185">Reference proteome</keyword>
<dbReference type="Proteomes" id="UP000000377">
    <property type="component" value="Chromosome"/>
</dbReference>
<dbReference type="eggNOG" id="COG0464">
    <property type="taxonomic scope" value="Bacteria"/>
</dbReference>
<proteinExistence type="predicted"/>
<name>D7BSV1_STRBB</name>
<sequence>MPIACTAATVNAVCLAEQATVLLPVLVDAHRNGTDHWMTEGYAGYNSPERELVLRTFITLAADGSTGPLTAHLRTFAHNANALQQLLHHAATHFTYDARLRAPLPSVWPLILTTVLDALDAGTTLYADNSRWAEYAIAALLPTPQLRTADLDPDNTLNRANRDWLTPGALGDAAARWLDLTRGEPKAAGALARFARTTPPPGSAPGLT</sequence>
<dbReference type="PATRIC" id="fig|749414.3.peg.7"/>
<dbReference type="EMBL" id="CP002047">
    <property type="protein sequence ID" value="ADI03128.1"/>
    <property type="molecule type" value="Genomic_DNA"/>
</dbReference>
<evidence type="ECO:0000313" key="2">
    <source>
        <dbReference type="Proteomes" id="UP000000377"/>
    </source>
</evidence>
<dbReference type="STRING" id="749414.SBI_00007"/>
<evidence type="ECO:0000313" key="1">
    <source>
        <dbReference type="EMBL" id="ADI03128.1"/>
    </source>
</evidence>